<gene>
    <name evidence="3" type="ORF">ABW02_04135</name>
</gene>
<dbReference type="RefSeq" id="WP_047940632.1">
    <property type="nucleotide sequence ID" value="NZ_CP053989.1"/>
</dbReference>
<dbReference type="PATRIC" id="fig|1397.4.peg.2117"/>
<dbReference type="OrthoDB" id="1633470at2"/>
<evidence type="ECO:0008006" key="5">
    <source>
        <dbReference type="Google" id="ProtNLM"/>
    </source>
</evidence>
<keyword evidence="2" id="KW-1133">Transmembrane helix</keyword>
<reference evidence="3 4" key="1">
    <citation type="submission" date="2015-05" db="EMBL/GenBank/DDBJ databases">
        <title>Whole genome sequence and identification of bacterial endophytes from Costus igneus.</title>
        <authorList>
            <person name="Lee Y.P."/>
            <person name="Gan H.M."/>
            <person name="Eng W."/>
            <person name="Wheatley M.S."/>
            <person name="Caraballo A."/>
            <person name="Polter S."/>
            <person name="Savka M.A."/>
            <person name="Hudson A.O."/>
        </authorList>
    </citation>
    <scope>NUCLEOTIDE SEQUENCE [LARGE SCALE GENOMIC DNA]</scope>
    <source>
        <strain evidence="3 4">RIT379</strain>
    </source>
</reference>
<proteinExistence type="predicted"/>
<dbReference type="SUPFAM" id="SSF53187">
    <property type="entry name" value="Zn-dependent exopeptidases"/>
    <property type="match status" value="1"/>
</dbReference>
<organism evidence="3 4">
    <name type="scientific">Niallia circulans</name>
    <name type="common">Bacillus circulans</name>
    <dbReference type="NCBI Taxonomy" id="1397"/>
    <lineage>
        <taxon>Bacteria</taxon>
        <taxon>Bacillati</taxon>
        <taxon>Bacillota</taxon>
        <taxon>Bacilli</taxon>
        <taxon>Bacillales</taxon>
        <taxon>Bacillaceae</taxon>
        <taxon>Niallia</taxon>
    </lineage>
</organism>
<dbReference type="AlphaFoldDB" id="A0A0J1IQ46"/>
<dbReference type="InterPro" id="IPR010897">
    <property type="entry name" value="Spore_II_P"/>
</dbReference>
<evidence type="ECO:0000313" key="3">
    <source>
        <dbReference type="EMBL" id="KLV28079.1"/>
    </source>
</evidence>
<evidence type="ECO:0000256" key="1">
    <source>
        <dbReference type="SAM" id="MobiDB-lite"/>
    </source>
</evidence>
<dbReference type="GeneID" id="56349867"/>
<keyword evidence="4" id="KW-1185">Reference proteome</keyword>
<feature type="compositionally biased region" description="Basic and acidic residues" evidence="1">
    <location>
        <begin position="133"/>
        <end position="154"/>
    </location>
</feature>
<protein>
    <recommendedName>
        <fullName evidence="5">Stage II sporulation protein P</fullName>
    </recommendedName>
</protein>
<feature type="transmembrane region" description="Helical" evidence="2">
    <location>
        <begin position="12"/>
        <end position="37"/>
    </location>
</feature>
<dbReference type="EMBL" id="LDPH01000002">
    <property type="protein sequence ID" value="KLV28079.1"/>
    <property type="molecule type" value="Genomic_DNA"/>
</dbReference>
<evidence type="ECO:0000256" key="2">
    <source>
        <dbReference type="SAM" id="Phobius"/>
    </source>
</evidence>
<name>A0A0J1IQ46_NIACI</name>
<dbReference type="Pfam" id="PF07454">
    <property type="entry name" value="SpoIIP"/>
    <property type="match status" value="1"/>
</dbReference>
<feature type="region of interest" description="Disordered" evidence="1">
    <location>
        <begin position="126"/>
        <end position="161"/>
    </location>
</feature>
<dbReference type="NCBIfam" id="TIGR02867">
    <property type="entry name" value="spore_II_P"/>
    <property type="match status" value="1"/>
</dbReference>
<keyword evidence="2" id="KW-0812">Transmembrane</keyword>
<sequence>MQTSKTRTLIQYLNTTILGIILMFILIAGITTSIFSFKLTSDNVANILKSVNTTEIYTEIFHSENHLFPKSDGKGLSIGNILFQIATNIRLDDTRTLLGRELPALTFFHTEIVVAEEGTSLANLPFESTPSEELMKNPKEVDEEKVEKEEKPSDNKAPVTTPKNKTVLVYNTHNLEAYLPLLKNANENEAVSSDERANVVGLSNKLSSLLQDEGIGVQLDKTNINQKLLDRGWNFFSSYAVSKEVVETAVSENKHINYLIDIHRDSARKKTTSATINGKNYAKLLFIIGNANKGYEKNQEFAKKLHAELQKKYPGISRGVFLKGKEEGNGVYNQNFSDRAILLEVGGIDNTQGELNRSIAAFADVFSKVYWEENDATQQ</sequence>
<accession>A0A0J1IQ46</accession>
<evidence type="ECO:0000313" key="4">
    <source>
        <dbReference type="Proteomes" id="UP000036045"/>
    </source>
</evidence>
<dbReference type="Gene3D" id="3.40.630.40">
    <property type="entry name" value="Zn-dependent exopeptidases"/>
    <property type="match status" value="1"/>
</dbReference>
<keyword evidence="2" id="KW-0472">Membrane</keyword>
<comment type="caution">
    <text evidence="3">The sequence shown here is derived from an EMBL/GenBank/DDBJ whole genome shotgun (WGS) entry which is preliminary data.</text>
</comment>
<dbReference type="Proteomes" id="UP000036045">
    <property type="component" value="Unassembled WGS sequence"/>
</dbReference>